<protein>
    <submittedName>
        <fullName evidence="1">Uncharacterized protein</fullName>
    </submittedName>
</protein>
<name>A0A9Q3PRS9_9BASI</name>
<keyword evidence="2" id="KW-1185">Reference proteome</keyword>
<evidence type="ECO:0000313" key="2">
    <source>
        <dbReference type="Proteomes" id="UP000765509"/>
    </source>
</evidence>
<organism evidence="1 2">
    <name type="scientific">Austropuccinia psidii MF-1</name>
    <dbReference type="NCBI Taxonomy" id="1389203"/>
    <lineage>
        <taxon>Eukaryota</taxon>
        <taxon>Fungi</taxon>
        <taxon>Dikarya</taxon>
        <taxon>Basidiomycota</taxon>
        <taxon>Pucciniomycotina</taxon>
        <taxon>Pucciniomycetes</taxon>
        <taxon>Pucciniales</taxon>
        <taxon>Sphaerophragmiaceae</taxon>
        <taxon>Austropuccinia</taxon>
    </lineage>
</organism>
<comment type="caution">
    <text evidence="1">The sequence shown here is derived from an EMBL/GenBank/DDBJ whole genome shotgun (WGS) entry which is preliminary data.</text>
</comment>
<dbReference type="EMBL" id="AVOT02088692">
    <property type="protein sequence ID" value="MBW0571714.1"/>
    <property type="molecule type" value="Genomic_DNA"/>
</dbReference>
<dbReference type="AlphaFoldDB" id="A0A9Q3PRS9"/>
<proteinExistence type="predicted"/>
<evidence type="ECO:0000313" key="1">
    <source>
        <dbReference type="EMBL" id="MBW0571714.1"/>
    </source>
</evidence>
<sequence length="134" mass="14784">MSASASECPQTILDQIFPPYYSQLTQNTFSTPPGVNSTAQKPYRSSQNIPPQALGMIISAILSSRYNIPWRASRILNPALNLLIKSSISISGGHPRPAFHIPQGLSTISEYLQLEPLIENYICCPLFFFLNGLT</sequence>
<dbReference type="OrthoDB" id="2985118at2759"/>
<dbReference type="Proteomes" id="UP000765509">
    <property type="component" value="Unassembled WGS sequence"/>
</dbReference>
<reference evidence="1" key="1">
    <citation type="submission" date="2021-03" db="EMBL/GenBank/DDBJ databases">
        <title>Draft genome sequence of rust myrtle Austropuccinia psidii MF-1, a brazilian biotype.</title>
        <authorList>
            <person name="Quecine M.C."/>
            <person name="Pachon D.M.R."/>
            <person name="Bonatelli M.L."/>
            <person name="Correr F.H."/>
            <person name="Franceschini L.M."/>
            <person name="Leite T.F."/>
            <person name="Margarido G.R.A."/>
            <person name="Almeida C.A."/>
            <person name="Ferrarezi J.A."/>
            <person name="Labate C.A."/>
        </authorList>
    </citation>
    <scope>NUCLEOTIDE SEQUENCE</scope>
    <source>
        <strain evidence="1">MF-1</strain>
    </source>
</reference>
<gene>
    <name evidence="1" type="ORF">O181_111429</name>
</gene>
<accession>A0A9Q3PRS9</accession>